<dbReference type="InterPro" id="IPR015943">
    <property type="entry name" value="WD40/YVTN_repeat-like_dom_sf"/>
</dbReference>
<evidence type="ECO:0000313" key="6">
    <source>
        <dbReference type="Proteomes" id="UP000746471"/>
    </source>
</evidence>
<dbReference type="InterPro" id="IPR008334">
    <property type="entry name" value="5'-Nucleotdase_C"/>
</dbReference>
<dbReference type="RefSeq" id="WP_213236722.1">
    <property type="nucleotide sequence ID" value="NZ_JAHBCL010000014.1"/>
</dbReference>
<dbReference type="Proteomes" id="UP000746471">
    <property type="component" value="Unassembled WGS sequence"/>
</dbReference>
<dbReference type="Gene3D" id="3.90.780.10">
    <property type="entry name" value="5'-Nucleotidase, C-terminal domain"/>
    <property type="match status" value="1"/>
</dbReference>
<evidence type="ECO:0000259" key="4">
    <source>
        <dbReference type="PROSITE" id="PS51782"/>
    </source>
</evidence>
<feature type="domain" description="LysM" evidence="4">
    <location>
        <begin position="1101"/>
        <end position="1150"/>
    </location>
</feature>
<dbReference type="Pfam" id="PF00149">
    <property type="entry name" value="Metallophos"/>
    <property type="match status" value="1"/>
</dbReference>
<keyword evidence="6" id="KW-1185">Reference proteome</keyword>
<organism evidence="5 6">
    <name type="scientific">Fusibacter paucivorans</name>
    <dbReference type="NCBI Taxonomy" id="76009"/>
    <lineage>
        <taxon>Bacteria</taxon>
        <taxon>Bacillati</taxon>
        <taxon>Bacillota</taxon>
        <taxon>Clostridia</taxon>
        <taxon>Eubacteriales</taxon>
        <taxon>Eubacteriales Family XII. Incertae Sedis</taxon>
        <taxon>Fusibacter</taxon>
    </lineage>
</organism>
<dbReference type="SMART" id="SM00257">
    <property type="entry name" value="LysM"/>
    <property type="match status" value="1"/>
</dbReference>
<dbReference type="Pfam" id="PF02872">
    <property type="entry name" value="5_nucleotid_C"/>
    <property type="match status" value="1"/>
</dbReference>
<dbReference type="InterPro" id="IPR004843">
    <property type="entry name" value="Calcineurin-like_PHP"/>
</dbReference>
<feature type="compositionally biased region" description="Acidic residues" evidence="2">
    <location>
        <begin position="366"/>
        <end position="378"/>
    </location>
</feature>
<dbReference type="NCBIfam" id="NF038117">
    <property type="entry name" value="choice_anch_I"/>
    <property type="match status" value="1"/>
</dbReference>
<dbReference type="SUPFAM" id="SSF54106">
    <property type="entry name" value="LysM domain"/>
    <property type="match status" value="1"/>
</dbReference>
<dbReference type="PRINTS" id="PR01607">
    <property type="entry name" value="APYRASEFAMLY"/>
</dbReference>
<dbReference type="Gene3D" id="3.60.21.10">
    <property type="match status" value="1"/>
</dbReference>
<evidence type="ECO:0000313" key="5">
    <source>
        <dbReference type="EMBL" id="MBS7526859.1"/>
    </source>
</evidence>
<evidence type="ECO:0000256" key="3">
    <source>
        <dbReference type="SAM" id="SignalP"/>
    </source>
</evidence>
<dbReference type="InterPro" id="IPR018392">
    <property type="entry name" value="LysM"/>
</dbReference>
<gene>
    <name evidence="5" type="ORF">KHM83_09235</name>
</gene>
<dbReference type="Pfam" id="PF22494">
    <property type="entry name" value="choice_anch_I"/>
    <property type="match status" value="1"/>
</dbReference>
<proteinExistence type="predicted"/>
<evidence type="ECO:0000256" key="2">
    <source>
        <dbReference type="SAM" id="MobiDB-lite"/>
    </source>
</evidence>
<dbReference type="SUPFAM" id="SSF56300">
    <property type="entry name" value="Metallo-dependent phosphatases"/>
    <property type="match status" value="1"/>
</dbReference>
<dbReference type="EMBL" id="JAHBCL010000014">
    <property type="protein sequence ID" value="MBS7526859.1"/>
    <property type="molecule type" value="Genomic_DNA"/>
</dbReference>
<dbReference type="PANTHER" id="PTHR11575">
    <property type="entry name" value="5'-NUCLEOTIDASE-RELATED"/>
    <property type="match status" value="1"/>
</dbReference>
<feature type="chain" id="PRO_5046189368" evidence="3">
    <location>
        <begin position="38"/>
        <end position="1153"/>
    </location>
</feature>
<dbReference type="SUPFAM" id="SSF55816">
    <property type="entry name" value="5'-nucleotidase (syn. UDP-sugar hydrolase), C-terminal domain"/>
    <property type="match status" value="1"/>
</dbReference>
<dbReference type="Gene3D" id="2.130.10.10">
    <property type="entry name" value="YVTN repeat-like/Quinoprotein amine dehydrogenase"/>
    <property type="match status" value="1"/>
</dbReference>
<dbReference type="InterPro" id="IPR036907">
    <property type="entry name" value="5'-Nucleotdase_C_sf"/>
</dbReference>
<feature type="signal peptide" evidence="3">
    <location>
        <begin position="1"/>
        <end position="37"/>
    </location>
</feature>
<comment type="caution">
    <text evidence="5">The sequence shown here is derived from an EMBL/GenBank/DDBJ whole genome shotgun (WGS) entry which is preliminary data.</text>
</comment>
<dbReference type="CDD" id="cd00118">
    <property type="entry name" value="LysM"/>
    <property type="match status" value="1"/>
</dbReference>
<reference evidence="5 6" key="1">
    <citation type="submission" date="2021-05" db="EMBL/GenBank/DDBJ databases">
        <title>Fusibacter ferrireducens sp. nov., an anaerobic, sulfur- and Fe-reducing bacterium isolated from the mangrove sediment.</title>
        <authorList>
            <person name="Qiu D."/>
        </authorList>
    </citation>
    <scope>NUCLEOTIDE SEQUENCE [LARGE SCALE GENOMIC DNA]</scope>
    <source>
        <strain evidence="5 6">DSM 12116</strain>
    </source>
</reference>
<keyword evidence="1 3" id="KW-0732">Signal</keyword>
<dbReference type="Gene3D" id="3.10.350.10">
    <property type="entry name" value="LysM domain"/>
    <property type="match status" value="1"/>
</dbReference>
<dbReference type="InterPro" id="IPR036779">
    <property type="entry name" value="LysM_dom_sf"/>
</dbReference>
<dbReference type="InterPro" id="IPR029052">
    <property type="entry name" value="Metallo-depent_PP-like"/>
</dbReference>
<dbReference type="InterPro" id="IPR006179">
    <property type="entry name" value="5_nucleotidase/apyrase"/>
</dbReference>
<feature type="region of interest" description="Disordered" evidence="2">
    <location>
        <begin position="358"/>
        <end position="384"/>
    </location>
</feature>
<protein>
    <submittedName>
        <fullName evidence="5">Choice-of-anchor I family protein</fullName>
    </submittedName>
</protein>
<evidence type="ECO:0000256" key="1">
    <source>
        <dbReference type="ARBA" id="ARBA00022729"/>
    </source>
</evidence>
<dbReference type="InterPro" id="IPR055188">
    <property type="entry name" value="Choice_anch_I"/>
</dbReference>
<dbReference type="PROSITE" id="PS51782">
    <property type="entry name" value="LYSM"/>
    <property type="match status" value="1"/>
</dbReference>
<dbReference type="SUPFAM" id="SSF63825">
    <property type="entry name" value="YWTD domain"/>
    <property type="match status" value="1"/>
</dbReference>
<dbReference type="Pfam" id="PF01476">
    <property type="entry name" value="LysM"/>
    <property type="match status" value="1"/>
</dbReference>
<dbReference type="PANTHER" id="PTHR11575:SF24">
    <property type="entry name" value="5'-NUCLEOTIDASE"/>
    <property type="match status" value="1"/>
</dbReference>
<accession>A0ABS5PNV3</accession>
<name>A0ABS5PNV3_9FIRM</name>
<sequence length="1153" mass="121378">MVNGKPATVHISKAKLALNLILLSLLTLVMCAIPVSADEMTTGYVTDVPGRIEMNLSARYDVDVNDPEGGLEIVTYNPANHTAYAIDGINSVLIAVPMNALSTDRFNDLSADGYQIDLAAAAEAAVSGFKYGDITSIDISPDHTKLAVAIQAAGYNDTGLVAVFPIDSSDDTLGTPAYYAVGVQPDMVIFADDATVLSADEGEPRMGYGTNSAGVNVIDPKGSISVINLASGTVTIADFTAFDSQRAALAASGVLMTKGQTPSVDLEPEYMVISGDGKTAYITLQENNAIGVLDIPSATLTKVMPLGFKDYGAEGNAIYLDGSARSYEDLYGAYMPDGLSLYETGGKTYLITANEGDGREWSSTEFPEDHEDAGDPNSDDTSYYSNETKITLSKEDDYEIKKVVVIDPEMVDGLPSGADVMFGGRSMTIFEVTANSLVPVYDSGSDFEDITAKLYPEWFNTSNSKLKLNDRSTKKGPEPENVTIGQINGHTYAFVVLERIGGIMAYDITTPSNSSYVNYINSRDFDAEDGIGGDSGPEGIHFIPASQSVTGTALLITGCEVTGTMPIYEITAYPGDLTGKLVILHTNDTHGGDVAVKGVSIGTAGVAKLAEDYRAAGAEVLLISAGDATQGDPLVNLSKGATAIDFMNLAQYDLMVPGNHEFDYDYDNLLKLKASADFPFVSANILDKTTGEPVFDAHVIFDTVIGKVGVFGLTTPETLTKANPDNVASLSFPEGKAMYAIAQAQVDALKAAGCSTIICVAHLGTDTGSEPNTSTDVLQNVKGINLLIDGHSHSVIEGDLVSQSVLTSAGTRLEYVGVDMLDGTSIMSTLVSAEDYSSVDPAINAVINAKSDEIDAQLAAKFAVSEVLLDGNRAPGVRTQETNLGDFAADAILWAANEAVGAGTVDAAITNGGGIRATIEIGDITMKDMKTVFPFGNTIATVKVTGAQLLELIEAATFSTPESLGAFPHVAGIEFTLNTAIPYAKGAQYPDSTYFAPAKPGTRVTNVKVAGKALDLNKTYTVATNNFTASGGDTYYLFKNCETFNTYVALEDALVNYTTEILGGVVTEAKYGQPAGRINIIAAAAPVQTEAAMPTAASGMRVYTVVSGDSLWKIASSSLGDGDRYMEIFNLNKTLLSNPDMIAIGQTLTLPAE</sequence>